<feature type="binding site" evidence="17">
    <location>
        <position position="898"/>
    </location>
    <ligand>
        <name>ATP</name>
        <dbReference type="ChEBI" id="CHEBI:30616"/>
    </ligand>
</feature>
<evidence type="ECO:0000256" key="7">
    <source>
        <dbReference type="ARBA" id="ARBA00022741"/>
    </source>
</evidence>
<dbReference type="OrthoDB" id="377733at2759"/>
<evidence type="ECO:0000256" key="10">
    <source>
        <dbReference type="ARBA" id="ARBA00022967"/>
    </source>
</evidence>
<dbReference type="Gene3D" id="3.40.50.1000">
    <property type="entry name" value="HAD superfamily/HAD-like"/>
    <property type="match status" value="1"/>
</dbReference>
<dbReference type="EMBL" id="MLKD01000011">
    <property type="protein sequence ID" value="OQE21644.1"/>
    <property type="molecule type" value="Genomic_DNA"/>
</dbReference>
<feature type="region of interest" description="Disordered" evidence="20">
    <location>
        <begin position="1"/>
        <end position="52"/>
    </location>
</feature>
<feature type="binding site" evidence="17">
    <location>
        <position position="899"/>
    </location>
    <ligand>
        <name>ATP</name>
        <dbReference type="ChEBI" id="CHEBI:30616"/>
    </ligand>
</feature>
<feature type="binding site" evidence="18">
    <location>
        <position position="606"/>
    </location>
    <ligand>
        <name>Mg(2+)</name>
        <dbReference type="ChEBI" id="CHEBI:18420"/>
    </ligand>
</feature>
<feature type="binding site" evidence="18">
    <location>
        <position position="604"/>
    </location>
    <ligand>
        <name>Mg(2+)</name>
        <dbReference type="ChEBI" id="CHEBI:18420"/>
    </ligand>
</feature>
<dbReference type="NCBIfam" id="TIGR01494">
    <property type="entry name" value="ATPase_P-type"/>
    <property type="match status" value="2"/>
</dbReference>
<dbReference type="InterPro" id="IPR032631">
    <property type="entry name" value="P-type_ATPase_N"/>
</dbReference>
<accession>A0A1V6T6M0</accession>
<comment type="cofactor">
    <cofactor evidence="1 18">
        <name>Mg(2+)</name>
        <dbReference type="ChEBI" id="CHEBI:18420"/>
    </cofactor>
</comment>
<evidence type="ECO:0000256" key="11">
    <source>
        <dbReference type="ARBA" id="ARBA00022989"/>
    </source>
</evidence>
<feature type="compositionally biased region" description="Basic and acidic residues" evidence="20">
    <location>
        <begin position="117"/>
        <end position="133"/>
    </location>
</feature>
<proteinExistence type="inferred from homology"/>
<evidence type="ECO:0000256" key="17">
    <source>
        <dbReference type="PIRSR" id="PIRSR606539-2"/>
    </source>
</evidence>
<evidence type="ECO:0000256" key="6">
    <source>
        <dbReference type="ARBA" id="ARBA00022723"/>
    </source>
</evidence>
<evidence type="ECO:0000256" key="16">
    <source>
        <dbReference type="PIRSR" id="PIRSR606539-1"/>
    </source>
</evidence>
<dbReference type="InterPro" id="IPR001757">
    <property type="entry name" value="P_typ_ATPase"/>
</dbReference>
<dbReference type="Proteomes" id="UP000191285">
    <property type="component" value="Unassembled WGS sequence"/>
</dbReference>
<feature type="binding site" evidence="17">
    <location>
        <position position="980"/>
    </location>
    <ligand>
        <name>ATP</name>
        <dbReference type="ChEBI" id="CHEBI:30616"/>
    </ligand>
</feature>
<evidence type="ECO:0000256" key="4">
    <source>
        <dbReference type="ARBA" id="ARBA00022448"/>
    </source>
</evidence>
<feature type="transmembrane region" description="Helical" evidence="19">
    <location>
        <begin position="210"/>
        <end position="230"/>
    </location>
</feature>
<comment type="similarity">
    <text evidence="3 19">Belongs to the cation transport ATPase (P-type) (TC 3.A.3) family. Type IV subfamily.</text>
</comment>
<evidence type="ECO:0000256" key="2">
    <source>
        <dbReference type="ARBA" id="ARBA00004337"/>
    </source>
</evidence>
<keyword evidence="7 17" id="KW-0547">Nucleotide-binding</keyword>
<dbReference type="Pfam" id="PF16212">
    <property type="entry name" value="PhoLip_ATPase_C"/>
    <property type="match status" value="1"/>
</dbReference>
<dbReference type="SFLD" id="SFLDF00027">
    <property type="entry name" value="p-type_atpase"/>
    <property type="match status" value="1"/>
</dbReference>
<dbReference type="SUPFAM" id="SSF56784">
    <property type="entry name" value="HAD-like"/>
    <property type="match status" value="1"/>
</dbReference>
<dbReference type="Gene3D" id="3.40.1110.10">
    <property type="entry name" value="Calcium-transporting ATPase, cytoplasmic domain N"/>
    <property type="match status" value="1"/>
</dbReference>
<dbReference type="GO" id="GO:0005802">
    <property type="term" value="C:trans-Golgi network"/>
    <property type="evidence" value="ECO:0007669"/>
    <property type="project" value="TreeGrafter"/>
</dbReference>
<dbReference type="AlphaFoldDB" id="A0A1V6T6M0"/>
<evidence type="ECO:0000259" key="21">
    <source>
        <dbReference type="Pfam" id="PF16209"/>
    </source>
</evidence>
<evidence type="ECO:0000256" key="20">
    <source>
        <dbReference type="SAM" id="MobiDB-lite"/>
    </source>
</evidence>
<feature type="compositionally biased region" description="Acidic residues" evidence="20">
    <location>
        <begin position="22"/>
        <end position="34"/>
    </location>
</feature>
<comment type="subcellular location">
    <subcellularLocation>
        <location evidence="2">Endosome membrane</location>
        <topology evidence="2">Multi-pass membrane protein</topology>
    </subcellularLocation>
    <subcellularLocation>
        <location evidence="19">Membrane</location>
        <topology evidence="19">Multi-pass membrane protein</topology>
    </subcellularLocation>
</comment>
<feature type="binding site" evidence="17">
    <location>
        <position position="605"/>
    </location>
    <ligand>
        <name>ATP</name>
        <dbReference type="ChEBI" id="CHEBI:30616"/>
    </ligand>
</feature>
<feature type="transmembrane region" description="Helical" evidence="19">
    <location>
        <begin position="1067"/>
        <end position="1087"/>
    </location>
</feature>
<dbReference type="SFLD" id="SFLDS00003">
    <property type="entry name" value="Haloacid_Dehalogenase"/>
    <property type="match status" value="1"/>
</dbReference>
<feature type="binding site" evidence="18">
    <location>
        <position position="1006"/>
    </location>
    <ligand>
        <name>Mg(2+)</name>
        <dbReference type="ChEBI" id="CHEBI:18420"/>
    </ligand>
</feature>
<dbReference type="GO" id="GO:0016887">
    <property type="term" value="F:ATP hydrolysis activity"/>
    <property type="evidence" value="ECO:0007669"/>
    <property type="project" value="InterPro"/>
</dbReference>
<comment type="catalytic activity">
    <reaction evidence="15">
        <text>a 1,2-diacyl-sn-glycero-3-phosphoethanolamine(out) + ATP + H2O = a 1,2-diacyl-sn-glycero-3-phosphoethanolamine(in) + ADP + phosphate + H(+)</text>
        <dbReference type="Rhea" id="RHEA:66132"/>
        <dbReference type="ChEBI" id="CHEBI:15377"/>
        <dbReference type="ChEBI" id="CHEBI:15378"/>
        <dbReference type="ChEBI" id="CHEBI:30616"/>
        <dbReference type="ChEBI" id="CHEBI:43474"/>
        <dbReference type="ChEBI" id="CHEBI:64612"/>
        <dbReference type="ChEBI" id="CHEBI:456216"/>
    </reaction>
    <physiologicalReaction direction="left-to-right" evidence="15">
        <dbReference type="Rhea" id="RHEA:66133"/>
    </physiologicalReaction>
</comment>
<dbReference type="Gene3D" id="2.70.150.10">
    <property type="entry name" value="Calcium-transporting ATPase, cytoplasmic transduction domain A"/>
    <property type="match status" value="1"/>
</dbReference>
<feature type="binding site" evidence="17">
    <location>
        <position position="900"/>
    </location>
    <ligand>
        <name>ATP</name>
        <dbReference type="ChEBI" id="CHEBI:30616"/>
    </ligand>
</feature>
<dbReference type="GO" id="GO:0000287">
    <property type="term" value="F:magnesium ion binding"/>
    <property type="evidence" value="ECO:0007669"/>
    <property type="project" value="UniProtKB-UniRule"/>
</dbReference>
<feature type="binding site" evidence="17">
    <location>
        <position position="709"/>
    </location>
    <ligand>
        <name>ATP</name>
        <dbReference type="ChEBI" id="CHEBI:30616"/>
    </ligand>
</feature>
<feature type="binding site" evidence="17">
    <location>
        <position position="604"/>
    </location>
    <ligand>
        <name>ATP</name>
        <dbReference type="ChEBI" id="CHEBI:30616"/>
    </ligand>
</feature>
<dbReference type="GO" id="GO:0006890">
    <property type="term" value="P:retrograde vesicle-mediated transport, Golgi to endoplasmic reticulum"/>
    <property type="evidence" value="ECO:0007669"/>
    <property type="project" value="TreeGrafter"/>
</dbReference>
<dbReference type="FunFam" id="3.40.1110.10:FF:000067">
    <property type="entry name" value="Phospholipid-transporting ATPase"/>
    <property type="match status" value="1"/>
</dbReference>
<organism evidence="23 24">
    <name type="scientific">Penicillium steckii</name>
    <dbReference type="NCBI Taxonomy" id="303698"/>
    <lineage>
        <taxon>Eukaryota</taxon>
        <taxon>Fungi</taxon>
        <taxon>Dikarya</taxon>
        <taxon>Ascomycota</taxon>
        <taxon>Pezizomycotina</taxon>
        <taxon>Eurotiomycetes</taxon>
        <taxon>Eurotiomycetidae</taxon>
        <taxon>Eurotiales</taxon>
        <taxon>Aspergillaceae</taxon>
        <taxon>Penicillium</taxon>
    </lineage>
</organism>
<comment type="caution">
    <text evidence="23">The sequence shown here is derived from an EMBL/GenBank/DDBJ whole genome shotgun (WGS) entry which is preliminary data.</text>
</comment>
<dbReference type="PANTHER" id="PTHR24092:SF5">
    <property type="entry name" value="PHOSPHOLIPID-TRANSPORTING ATPASE"/>
    <property type="match status" value="1"/>
</dbReference>
<feature type="domain" description="P-type ATPase N-terminal" evidence="21">
    <location>
        <begin position="180"/>
        <end position="230"/>
    </location>
</feature>
<evidence type="ECO:0000259" key="22">
    <source>
        <dbReference type="Pfam" id="PF16212"/>
    </source>
</evidence>
<dbReference type="GO" id="GO:0005886">
    <property type="term" value="C:plasma membrane"/>
    <property type="evidence" value="ECO:0007669"/>
    <property type="project" value="TreeGrafter"/>
</dbReference>
<dbReference type="SUPFAM" id="SSF81665">
    <property type="entry name" value="Calcium ATPase, transmembrane domain M"/>
    <property type="match status" value="1"/>
</dbReference>
<feature type="binding site" evidence="17">
    <location>
        <position position="1009"/>
    </location>
    <ligand>
        <name>ATP</name>
        <dbReference type="ChEBI" id="CHEBI:30616"/>
    </ligand>
</feature>
<feature type="transmembrane region" description="Helical" evidence="19">
    <location>
        <begin position="539"/>
        <end position="560"/>
    </location>
</feature>
<evidence type="ECO:0000313" key="23">
    <source>
        <dbReference type="EMBL" id="OQE21644.1"/>
    </source>
</evidence>
<evidence type="ECO:0000256" key="18">
    <source>
        <dbReference type="PIRSR" id="PIRSR606539-3"/>
    </source>
</evidence>
<evidence type="ECO:0000256" key="14">
    <source>
        <dbReference type="ARBA" id="ARBA00034036"/>
    </source>
</evidence>
<name>A0A1V6T6M0_9EURO</name>
<dbReference type="EC" id="7.6.2.1" evidence="19"/>
<feature type="region of interest" description="Disordered" evidence="20">
    <location>
        <begin position="318"/>
        <end position="367"/>
    </location>
</feature>
<keyword evidence="6 18" id="KW-0479">Metal-binding</keyword>
<dbReference type="SUPFAM" id="SSF81653">
    <property type="entry name" value="Calcium ATPase, transduction domain A"/>
    <property type="match status" value="1"/>
</dbReference>
<feature type="binding site" evidence="18">
    <location>
        <position position="1010"/>
    </location>
    <ligand>
        <name>Mg(2+)</name>
        <dbReference type="ChEBI" id="CHEBI:18420"/>
    </ligand>
</feature>
<dbReference type="InterPro" id="IPR044492">
    <property type="entry name" value="P_typ_ATPase_HD_dom"/>
</dbReference>
<feature type="region of interest" description="Disordered" evidence="20">
    <location>
        <begin position="93"/>
        <end position="171"/>
    </location>
</feature>
<dbReference type="InterPro" id="IPR008250">
    <property type="entry name" value="ATPase_P-typ_transduc_dom_A_sf"/>
</dbReference>
<feature type="transmembrane region" description="Helical" evidence="19">
    <location>
        <begin position="1145"/>
        <end position="1163"/>
    </location>
</feature>
<dbReference type="SUPFAM" id="SSF81660">
    <property type="entry name" value="Metal cation-transporting ATPase, ATP-binding domain N"/>
    <property type="match status" value="1"/>
</dbReference>
<dbReference type="InterPro" id="IPR018303">
    <property type="entry name" value="ATPase_P-typ_P_site"/>
</dbReference>
<dbReference type="InterPro" id="IPR036412">
    <property type="entry name" value="HAD-like_sf"/>
</dbReference>
<keyword evidence="8 17" id="KW-0067">ATP-binding</keyword>
<dbReference type="InterPro" id="IPR023298">
    <property type="entry name" value="ATPase_P-typ_TM_dom_sf"/>
</dbReference>
<keyword evidence="11 19" id="KW-1133">Transmembrane helix</keyword>
<evidence type="ECO:0000256" key="8">
    <source>
        <dbReference type="ARBA" id="ARBA00022840"/>
    </source>
</evidence>
<keyword evidence="12" id="KW-0445">Lipid transport</keyword>
<sequence>MNSSHDYLHPSQQSDHPGDYSGSDDDDLDLEELDPNAAPQQFSRASRDYPGRERNYGAGIALRNLRVGVGNRWRRSPSGQREPEEDTAALLQEDRAEEGMRRSHGSSRNLTEDDAPLLDRRASTRLFKDDEPMQKGSSRLRLPSFRGPSFLQNASNRLRRSGNKDDGVKPPREVLVGQYQSTKYPPNVVSNAKYTPWSFLPRTLYNEFSFFFNIYFLLVALSQIIPVLRIGYMSSYIAPLAFVVSISLGKEALDDIGRRRRDAEANSEEFTVLSLDRANVLEMTKKSRDLKVGDILKVRKNQRLPADVVILQSLSNDTNAERPSSFDEDAPEVSADLLDSDQGPSDNVADVSGNANSSDTTHAVSSASDTFIRTDQLDGETDWKLRLPSVLSQSLPLSEFSRLEVTASPPDQRVNEFVGTIELGPPTGFYDAHYNKATTPQPPGGLTPSGENDNANSAPLTIDNTAWANTVLASNTVTYAAIIYTGSQTRAALSTSPSRSKVGLLEYEINNLTKILCALTLTLSVVLVALEGFEPTNDKVWYVAIMIYLILFSTIIPMSLRVNLDMAKSVYGRFIERDKDIPGTVVRTSTIPEDLGRIEYLLSDKTGTLTQNEMELKKIHVGTVSYANEAMDEVGSFIRQGFAGNSLTTPSTVFGIQSGQGAAPRTRREIGSRVRDIILALAVCHNVTPTTEEEDGRKVTTYQASSPDEIAIVRYTEEVGLKVAYRDRQSIVLESTDSKQVVVRVRILDIFPFTSDSKRMGIIVQFQQDENDLETPGKNEPEIWFYQKGADTVMSSIVAANDWLDEETANMAREGLRTLVVGRKRLSLSQYQEFSTKFKQASMSFQGRDAGMAKVVTDYLERDLELLGVTGVEDRLQRDVKSSLELMRNAGVKIWMLTGDKVETARCVAISAKLVSRGQYIHTVSRVTDKSVAQEALDFLRNKTDCCLLIDGESLNLMLGHFRTAFISVAVLLPAVVACRCSPTQKAEIANLIRQHTKKRVCCIGDGGNDVSMIQAADVGIGIVGKEGRQASLAADFSITQFHHLTKLLVWHGRNSYKRSAKLAQFIMHRGLIISVCQTMYSIAGHFDPKGLFINWLMIGYATVYTNAPVFSLVFDRDVDERLANLYPELYKELKTGKSLSYRSFFSWVLISVYQGAVIQGLSQVLLQTITGPRLISVSFTALVLNELGMVAIAITTWHPMMIFCLVGTLLLYIGSIPFLGDYFNLRYVITVDWLWRVVAVLAVSLVPVWAVKLIRQSWSPPSYRKVRG</sequence>
<feature type="transmembrane region" description="Helical" evidence="19">
    <location>
        <begin position="1202"/>
        <end position="1222"/>
    </location>
</feature>
<feature type="domain" description="P-type ATPase C-terminal" evidence="22">
    <location>
        <begin position="1033"/>
        <end position="1261"/>
    </location>
</feature>
<feature type="binding site" evidence="17">
    <location>
        <position position="1010"/>
    </location>
    <ligand>
        <name>ATP</name>
        <dbReference type="ChEBI" id="CHEBI:30616"/>
    </ligand>
</feature>
<feature type="binding site" evidence="17">
    <location>
        <position position="986"/>
    </location>
    <ligand>
        <name>ATP</name>
        <dbReference type="ChEBI" id="CHEBI:30616"/>
    </ligand>
</feature>
<feature type="active site" description="4-aspartylphosphate intermediate" evidence="16">
    <location>
        <position position="604"/>
    </location>
</feature>
<evidence type="ECO:0000256" key="13">
    <source>
        <dbReference type="ARBA" id="ARBA00023136"/>
    </source>
</evidence>
<feature type="binding site" evidence="17">
    <location>
        <position position="753"/>
    </location>
    <ligand>
        <name>ATP</name>
        <dbReference type="ChEBI" id="CHEBI:30616"/>
    </ligand>
</feature>
<dbReference type="STRING" id="303698.A0A1V6T6M0"/>
<feature type="transmembrane region" description="Helical" evidence="19">
    <location>
        <begin position="1093"/>
        <end position="1115"/>
    </location>
</feature>
<feature type="compositionally biased region" description="Basic and acidic residues" evidence="20">
    <location>
        <begin position="162"/>
        <end position="171"/>
    </location>
</feature>
<reference evidence="24" key="1">
    <citation type="journal article" date="2017" name="Nat. Microbiol.">
        <title>Global analysis of biosynthetic gene clusters reveals vast potential of secondary metabolite production in Penicillium species.</title>
        <authorList>
            <person name="Nielsen J.C."/>
            <person name="Grijseels S."/>
            <person name="Prigent S."/>
            <person name="Ji B."/>
            <person name="Dainat J."/>
            <person name="Nielsen K.F."/>
            <person name="Frisvad J.C."/>
            <person name="Workman M."/>
            <person name="Nielsen J."/>
        </authorList>
    </citation>
    <scope>NUCLEOTIDE SEQUENCE [LARGE SCALE GENOMIC DNA]</scope>
    <source>
        <strain evidence="24">IBT 24891</strain>
    </source>
</reference>
<keyword evidence="5 19" id="KW-0812">Transmembrane</keyword>
<dbReference type="Pfam" id="PF13246">
    <property type="entry name" value="Cation_ATPase"/>
    <property type="match status" value="1"/>
</dbReference>
<keyword evidence="9 18" id="KW-0460">Magnesium</keyword>
<feature type="binding site" evidence="17">
    <location>
        <position position="817"/>
    </location>
    <ligand>
        <name>ATP</name>
        <dbReference type="ChEBI" id="CHEBI:30616"/>
    </ligand>
</feature>
<dbReference type="InterPro" id="IPR023214">
    <property type="entry name" value="HAD_sf"/>
</dbReference>
<dbReference type="GO" id="GO:0006897">
    <property type="term" value="P:endocytosis"/>
    <property type="evidence" value="ECO:0007669"/>
    <property type="project" value="TreeGrafter"/>
</dbReference>
<dbReference type="GO" id="GO:0010008">
    <property type="term" value="C:endosome membrane"/>
    <property type="evidence" value="ECO:0007669"/>
    <property type="project" value="UniProtKB-SubCell"/>
</dbReference>
<feature type="binding site" evidence="17">
    <location>
        <position position="788"/>
    </location>
    <ligand>
        <name>ATP</name>
        <dbReference type="ChEBI" id="CHEBI:30616"/>
    </ligand>
</feature>
<evidence type="ECO:0000256" key="19">
    <source>
        <dbReference type="RuleBase" id="RU362033"/>
    </source>
</evidence>
<dbReference type="PANTHER" id="PTHR24092">
    <property type="entry name" value="PROBABLE PHOSPHOLIPID-TRANSPORTING ATPASE"/>
    <property type="match status" value="1"/>
</dbReference>
<dbReference type="SFLD" id="SFLDG00002">
    <property type="entry name" value="C1.7:_P-type_atpase_like"/>
    <property type="match status" value="1"/>
</dbReference>
<feature type="transmembrane region" description="Helical" evidence="19">
    <location>
        <begin position="1175"/>
        <end position="1195"/>
    </location>
</feature>
<feature type="compositionally biased region" description="Polar residues" evidence="20">
    <location>
        <begin position="1"/>
        <end position="15"/>
    </location>
</feature>
<evidence type="ECO:0000256" key="1">
    <source>
        <dbReference type="ARBA" id="ARBA00001946"/>
    </source>
</evidence>
<dbReference type="FunFam" id="1.20.1110.10:FF:000048">
    <property type="entry name" value="Phospholipid-transporting ATPase"/>
    <property type="match status" value="1"/>
</dbReference>
<keyword evidence="24" id="KW-1185">Reference proteome</keyword>
<keyword evidence="13 19" id="KW-0472">Membrane</keyword>
<dbReference type="GO" id="GO:0005524">
    <property type="term" value="F:ATP binding"/>
    <property type="evidence" value="ECO:0007669"/>
    <property type="project" value="UniProtKB-UniRule"/>
</dbReference>
<feature type="transmembrane region" description="Helical" evidence="19">
    <location>
        <begin position="1234"/>
        <end position="1255"/>
    </location>
</feature>
<dbReference type="GO" id="GO:0140326">
    <property type="term" value="F:ATPase-coupled intramembrane lipid transporter activity"/>
    <property type="evidence" value="ECO:0007669"/>
    <property type="project" value="UniProtKB-EC"/>
</dbReference>
<feature type="binding site" evidence="17">
    <location>
        <position position="606"/>
    </location>
    <ligand>
        <name>ATP</name>
        <dbReference type="ChEBI" id="CHEBI:30616"/>
    </ligand>
</feature>
<evidence type="ECO:0000313" key="24">
    <source>
        <dbReference type="Proteomes" id="UP000191285"/>
    </source>
</evidence>
<keyword evidence="4" id="KW-0813">Transport</keyword>
<dbReference type="NCBIfam" id="TIGR01652">
    <property type="entry name" value="ATPase-Plipid"/>
    <property type="match status" value="1"/>
</dbReference>
<dbReference type="GO" id="GO:0045332">
    <property type="term" value="P:phospholipid translocation"/>
    <property type="evidence" value="ECO:0007669"/>
    <property type="project" value="TreeGrafter"/>
</dbReference>
<evidence type="ECO:0000256" key="12">
    <source>
        <dbReference type="ARBA" id="ARBA00023055"/>
    </source>
</evidence>
<keyword evidence="10 19" id="KW-1278">Translocase</keyword>
<dbReference type="PRINTS" id="PR00119">
    <property type="entry name" value="CATATPASE"/>
</dbReference>
<evidence type="ECO:0000256" key="15">
    <source>
        <dbReference type="ARBA" id="ARBA00049128"/>
    </source>
</evidence>
<protein>
    <recommendedName>
        <fullName evidence="19">Phospholipid-transporting ATPase</fullName>
        <ecNumber evidence="19">7.6.2.1</ecNumber>
    </recommendedName>
</protein>
<feature type="transmembrane region" description="Helical" evidence="19">
    <location>
        <begin position="515"/>
        <end position="533"/>
    </location>
</feature>
<evidence type="ECO:0000256" key="9">
    <source>
        <dbReference type="ARBA" id="ARBA00022842"/>
    </source>
</evidence>
<evidence type="ECO:0000256" key="3">
    <source>
        <dbReference type="ARBA" id="ARBA00008109"/>
    </source>
</evidence>
<gene>
    <name evidence="23" type="ORF">PENSTE_c011G00023</name>
</gene>
<evidence type="ECO:0000256" key="5">
    <source>
        <dbReference type="ARBA" id="ARBA00022692"/>
    </source>
</evidence>
<dbReference type="InterPro" id="IPR032630">
    <property type="entry name" value="P_typ_ATPase_c"/>
</dbReference>
<dbReference type="Pfam" id="PF16209">
    <property type="entry name" value="PhoLip_ATPase_N"/>
    <property type="match status" value="1"/>
</dbReference>
<feature type="compositionally biased region" description="Polar residues" evidence="20">
    <location>
        <begin position="353"/>
        <end position="367"/>
    </location>
</feature>
<dbReference type="PROSITE" id="PS00154">
    <property type="entry name" value="ATPASE_E1_E2"/>
    <property type="match status" value="1"/>
</dbReference>
<dbReference type="InterPro" id="IPR023299">
    <property type="entry name" value="ATPase_P-typ_cyto_dom_N"/>
</dbReference>
<dbReference type="FunFam" id="3.40.50.1000:FF:000009">
    <property type="entry name" value="Phospholipid-transporting ATPase"/>
    <property type="match status" value="1"/>
</dbReference>
<dbReference type="InterPro" id="IPR006539">
    <property type="entry name" value="P-type_ATPase_IV"/>
</dbReference>
<comment type="catalytic activity">
    <reaction evidence="14 19">
        <text>ATP + H2O + phospholipidSide 1 = ADP + phosphate + phospholipidSide 2.</text>
        <dbReference type="EC" id="7.6.2.1"/>
    </reaction>
</comment>